<evidence type="ECO:0000256" key="3">
    <source>
        <dbReference type="ARBA" id="ARBA00022771"/>
    </source>
</evidence>
<evidence type="ECO:0000256" key="8">
    <source>
        <dbReference type="SAM" id="MobiDB-lite"/>
    </source>
</evidence>
<evidence type="ECO:0000256" key="2">
    <source>
        <dbReference type="ARBA" id="ARBA00022723"/>
    </source>
</evidence>
<dbReference type="InterPro" id="IPR013320">
    <property type="entry name" value="ConA-like_dom_sf"/>
</dbReference>
<dbReference type="InterPro" id="IPR001870">
    <property type="entry name" value="B30.2/SPRY"/>
</dbReference>
<keyword evidence="2" id="KW-0479">Metal-binding</keyword>
<organism evidence="11 12">
    <name type="scientific">Tachysurus vachellii</name>
    <name type="common">Darkbarbel catfish</name>
    <name type="synonym">Pelteobagrus vachellii</name>
    <dbReference type="NCBI Taxonomy" id="175792"/>
    <lineage>
        <taxon>Eukaryota</taxon>
        <taxon>Metazoa</taxon>
        <taxon>Chordata</taxon>
        <taxon>Craniata</taxon>
        <taxon>Vertebrata</taxon>
        <taxon>Euteleostomi</taxon>
        <taxon>Actinopterygii</taxon>
        <taxon>Neopterygii</taxon>
        <taxon>Teleostei</taxon>
        <taxon>Ostariophysi</taxon>
        <taxon>Siluriformes</taxon>
        <taxon>Bagridae</taxon>
        <taxon>Tachysurus</taxon>
    </lineage>
</organism>
<dbReference type="InterPro" id="IPR013083">
    <property type="entry name" value="Znf_RING/FYVE/PHD"/>
</dbReference>
<dbReference type="SUPFAM" id="SSF57850">
    <property type="entry name" value="RING/U-box"/>
    <property type="match status" value="1"/>
</dbReference>
<comment type="caution">
    <text evidence="11">The sequence shown here is derived from an EMBL/GenBank/DDBJ whole genome shotgun (WGS) entry which is preliminary data.</text>
</comment>
<dbReference type="GO" id="GO:0005737">
    <property type="term" value="C:cytoplasm"/>
    <property type="evidence" value="ECO:0007669"/>
    <property type="project" value="UniProtKB-ARBA"/>
</dbReference>
<gene>
    <name evidence="11" type="ORF">Q7C36_001792</name>
</gene>
<sequence length="588" mass="66567">MKLGYSSNTYDGQNNTIDSQSETCKGSELHQAKSVTQHHHTMTDFTSRSPLCTSTQNSPEAIMKYLKCSICMDVLKEPVTTNCGHTFCKPCLNRHMSTNNRVCPLCKSQLPELKVNIVLKEILKEIQKPMARSPDEFTGRPGEVPCDVCNEDLKYKAVKSCLLCLLSFCKTHLKGHTNLHAKGHKMVVPMNDLNQWACSVHGMPLELYLVSEGKLICSRCVQGGTNVVSVEEERDRKKAELETVINRIEQGRQQRMENAKKLDKSASNCLNLIDQETKEIKKVFSAIKKAIQKAEDKALMPLEDRKKQVEQSAIDLQCYLTENINALRKTISDLQTLRNEEDPVFFLQRYPSTTAVDDGSDWTSVSLDTDLSFGTIRSSMVTMMDDIKDEFEKLSRIEISRIKKFGVNVTLDPDTANRKLQISHNMMQVQSSEEERDAPDCPERFNTFGSVLGQNRLTDCRAFWVVKVENKQGWDIGVAREEANRKGLLSIKPSKGYWVIVHYNGDSYVALEDIPIVLSLSNTPCKVGVFVDYSEKLVSFYNMEAETHIYSFTDCAFGEVIRPYFSPHSNQEEPLVICPVNPQNNILI</sequence>
<dbReference type="SUPFAM" id="SSF57845">
    <property type="entry name" value="B-box zinc-binding domain"/>
    <property type="match status" value="1"/>
</dbReference>
<dbReference type="EMBL" id="JAVHJS010000002">
    <property type="protein sequence ID" value="KAK2865736.1"/>
    <property type="molecule type" value="Genomic_DNA"/>
</dbReference>
<dbReference type="SMART" id="SM00589">
    <property type="entry name" value="PRY"/>
    <property type="match status" value="1"/>
</dbReference>
<feature type="domain" description="B30.2/SPRY" evidence="10">
    <location>
        <begin position="389"/>
        <end position="584"/>
    </location>
</feature>
<keyword evidence="12" id="KW-1185">Reference proteome</keyword>
<keyword evidence="3 6" id="KW-0863">Zinc-finger</keyword>
<dbReference type="Gene3D" id="3.30.40.10">
    <property type="entry name" value="Zinc/RING finger domain, C3HC4 (zinc finger)"/>
    <property type="match status" value="1"/>
</dbReference>
<keyword evidence="7" id="KW-0175">Coiled coil</keyword>
<dbReference type="CDD" id="cd13733">
    <property type="entry name" value="SPRY_PRY_C-I_1"/>
    <property type="match status" value="1"/>
</dbReference>
<dbReference type="PANTHER" id="PTHR25465">
    <property type="entry name" value="B-BOX DOMAIN CONTAINING"/>
    <property type="match status" value="1"/>
</dbReference>
<dbReference type="SMART" id="SM00184">
    <property type="entry name" value="RING"/>
    <property type="match status" value="1"/>
</dbReference>
<dbReference type="PROSITE" id="PS00518">
    <property type="entry name" value="ZF_RING_1"/>
    <property type="match status" value="1"/>
</dbReference>
<evidence type="ECO:0000256" key="7">
    <source>
        <dbReference type="SAM" id="Coils"/>
    </source>
</evidence>
<feature type="domain" description="RING-type" evidence="9">
    <location>
        <begin position="68"/>
        <end position="107"/>
    </location>
</feature>
<keyword evidence="4" id="KW-0862">Zinc</keyword>
<dbReference type="Pfam" id="PF13765">
    <property type="entry name" value="PRY"/>
    <property type="match status" value="1"/>
</dbReference>
<dbReference type="InterPro" id="IPR003877">
    <property type="entry name" value="SPRY_dom"/>
</dbReference>
<evidence type="ECO:0000313" key="11">
    <source>
        <dbReference type="EMBL" id="KAK2865736.1"/>
    </source>
</evidence>
<dbReference type="PANTHER" id="PTHR25465:SF49">
    <property type="entry name" value="BLOODTHIRSTY-RELATED GENE FAMILY, MEMBER 1-RELATED"/>
    <property type="match status" value="1"/>
</dbReference>
<dbReference type="PROSITE" id="PS50089">
    <property type="entry name" value="ZF_RING_2"/>
    <property type="match status" value="1"/>
</dbReference>
<dbReference type="Pfam" id="PF00622">
    <property type="entry name" value="SPRY"/>
    <property type="match status" value="1"/>
</dbReference>
<dbReference type="InterPro" id="IPR017907">
    <property type="entry name" value="Znf_RING_CS"/>
</dbReference>
<dbReference type="Gene3D" id="2.60.120.920">
    <property type="match status" value="1"/>
</dbReference>
<dbReference type="Gene3D" id="3.30.160.60">
    <property type="entry name" value="Classic Zinc Finger"/>
    <property type="match status" value="1"/>
</dbReference>
<name>A0AA88NTH2_TACVA</name>
<dbReference type="FunFam" id="2.60.120.920:FF:000004">
    <property type="entry name" value="Butyrophilin subfamily 1 member A1"/>
    <property type="match status" value="1"/>
</dbReference>
<proteinExistence type="predicted"/>
<dbReference type="SMART" id="SM00449">
    <property type="entry name" value="SPRY"/>
    <property type="match status" value="1"/>
</dbReference>
<dbReference type="InterPro" id="IPR058030">
    <property type="entry name" value="TRIM8/14/16/25/29/45/65_CC"/>
</dbReference>
<evidence type="ECO:0000256" key="5">
    <source>
        <dbReference type="ARBA" id="ARBA00022859"/>
    </source>
</evidence>
<reference evidence="11" key="1">
    <citation type="submission" date="2023-08" db="EMBL/GenBank/DDBJ databases">
        <title>Pelteobagrus vachellii genome.</title>
        <authorList>
            <person name="Liu H."/>
        </authorList>
    </citation>
    <scope>NUCLEOTIDE SEQUENCE</scope>
    <source>
        <strain evidence="11">PRFRI_2022a</strain>
        <tissue evidence="11">Muscle</tissue>
    </source>
</reference>
<evidence type="ECO:0000256" key="4">
    <source>
        <dbReference type="ARBA" id="ARBA00022833"/>
    </source>
</evidence>
<dbReference type="SUPFAM" id="SSF49899">
    <property type="entry name" value="Concanavalin A-like lectins/glucanases"/>
    <property type="match status" value="1"/>
</dbReference>
<feature type="region of interest" description="Disordered" evidence="8">
    <location>
        <begin position="1"/>
        <end position="23"/>
    </location>
</feature>
<evidence type="ECO:0000259" key="10">
    <source>
        <dbReference type="PROSITE" id="PS50188"/>
    </source>
</evidence>
<evidence type="ECO:0000313" key="12">
    <source>
        <dbReference type="Proteomes" id="UP001187315"/>
    </source>
</evidence>
<evidence type="ECO:0000256" key="1">
    <source>
        <dbReference type="ARBA" id="ARBA00022588"/>
    </source>
</evidence>
<accession>A0AA88NTH2</accession>
<evidence type="ECO:0000256" key="6">
    <source>
        <dbReference type="PROSITE-ProRule" id="PRU00175"/>
    </source>
</evidence>
<dbReference type="AlphaFoldDB" id="A0AA88NTH2"/>
<dbReference type="InterPro" id="IPR001841">
    <property type="entry name" value="Znf_RING"/>
</dbReference>
<dbReference type="InterPro" id="IPR051051">
    <property type="entry name" value="E3_ubiq-ligase_TRIM/RNF"/>
</dbReference>
<dbReference type="Proteomes" id="UP001187315">
    <property type="component" value="Unassembled WGS sequence"/>
</dbReference>
<dbReference type="PROSITE" id="PS50188">
    <property type="entry name" value="B302_SPRY"/>
    <property type="match status" value="1"/>
</dbReference>
<dbReference type="InterPro" id="IPR043136">
    <property type="entry name" value="B30.2/SPRY_sf"/>
</dbReference>
<evidence type="ECO:0000259" key="9">
    <source>
        <dbReference type="PROSITE" id="PS50089"/>
    </source>
</evidence>
<keyword evidence="1" id="KW-0399">Innate immunity</keyword>
<dbReference type="GO" id="GO:0008270">
    <property type="term" value="F:zinc ion binding"/>
    <property type="evidence" value="ECO:0007669"/>
    <property type="project" value="UniProtKB-KW"/>
</dbReference>
<feature type="coiled-coil region" evidence="7">
    <location>
        <begin position="227"/>
        <end position="254"/>
    </location>
</feature>
<dbReference type="InterPro" id="IPR003879">
    <property type="entry name" value="Butyrophylin_SPRY"/>
</dbReference>
<dbReference type="InterPro" id="IPR006574">
    <property type="entry name" value="PRY"/>
</dbReference>
<dbReference type="PRINTS" id="PR01407">
    <property type="entry name" value="BUTYPHLNCDUF"/>
</dbReference>
<dbReference type="GO" id="GO:0045087">
    <property type="term" value="P:innate immune response"/>
    <property type="evidence" value="ECO:0007669"/>
    <property type="project" value="UniProtKB-KW"/>
</dbReference>
<dbReference type="CDD" id="cd16514">
    <property type="entry name" value="RING-HC_LONFs_rpt2"/>
    <property type="match status" value="1"/>
</dbReference>
<keyword evidence="5" id="KW-0391">Immunity</keyword>
<dbReference type="Pfam" id="PF13923">
    <property type="entry name" value="zf-C3HC4_2"/>
    <property type="match status" value="1"/>
</dbReference>
<protein>
    <submittedName>
        <fullName evidence="11">Uncharacterized protein</fullName>
    </submittedName>
</protein>
<dbReference type="Pfam" id="PF25600">
    <property type="entry name" value="TRIM_CC"/>
    <property type="match status" value="1"/>
</dbReference>